<accession>A0A6J4UXA4</accession>
<gene>
    <name evidence="1" type="ORF">AVDCRST_MAG86-953</name>
</gene>
<evidence type="ECO:0000313" key="1">
    <source>
        <dbReference type="EMBL" id="CAA9563276.1"/>
    </source>
</evidence>
<protein>
    <submittedName>
        <fullName evidence="1">Uncharacterized protein</fullName>
    </submittedName>
</protein>
<proteinExistence type="predicted"/>
<organism evidence="1">
    <name type="scientific">uncultured Truepera sp</name>
    <dbReference type="NCBI Taxonomy" id="543023"/>
    <lineage>
        <taxon>Bacteria</taxon>
        <taxon>Thermotogati</taxon>
        <taxon>Deinococcota</taxon>
        <taxon>Deinococci</taxon>
        <taxon>Trueperales</taxon>
        <taxon>Trueperaceae</taxon>
        <taxon>Truepera</taxon>
        <taxon>environmental samples</taxon>
    </lineage>
</organism>
<sequence length="47" mass="4962">MDVSDAVLPLLTGDVHSALSDPSSQRVTWALCRALAGLLFPLKAPEV</sequence>
<dbReference type="EMBL" id="CADCWP010000057">
    <property type="protein sequence ID" value="CAA9563276.1"/>
    <property type="molecule type" value="Genomic_DNA"/>
</dbReference>
<dbReference type="AlphaFoldDB" id="A0A6J4UXA4"/>
<reference evidence="1" key="1">
    <citation type="submission" date="2020-02" db="EMBL/GenBank/DDBJ databases">
        <authorList>
            <person name="Meier V. D."/>
        </authorList>
    </citation>
    <scope>NUCLEOTIDE SEQUENCE</scope>
    <source>
        <strain evidence="1">AVDCRST_MAG86</strain>
    </source>
</reference>
<name>A0A6J4UXA4_9DEIN</name>